<dbReference type="InterPro" id="IPR045865">
    <property type="entry name" value="ACT-like_dom_sf"/>
</dbReference>
<evidence type="ECO:0000259" key="10">
    <source>
        <dbReference type="PROSITE" id="PS51831"/>
    </source>
</evidence>
<comment type="activity regulation">
    <text evidence="8">Uridylyltransferase (UTase) activity is inhibited by glutamine, while glutamine activates uridylyl-removing (UR) activity.</text>
</comment>
<keyword evidence="1 8" id="KW-0808">Transferase</keyword>
<dbReference type="CDD" id="cd04900">
    <property type="entry name" value="ACT_UUR-like_1"/>
    <property type="match status" value="1"/>
</dbReference>
<comment type="caution">
    <text evidence="8">Lacks conserved residue(s) required for the propagation of feature annotation.</text>
</comment>
<dbReference type="EMBL" id="PQCO01000252">
    <property type="protein sequence ID" value="PUD99613.1"/>
    <property type="molecule type" value="Genomic_DNA"/>
</dbReference>
<dbReference type="FunFam" id="1.10.3090.10:FF:000005">
    <property type="entry name" value="Bifunctional uridylyltransferase/uridylyl-removing enzyme"/>
    <property type="match status" value="1"/>
</dbReference>
<dbReference type="Pfam" id="PF01966">
    <property type="entry name" value="HD"/>
    <property type="match status" value="1"/>
</dbReference>
<dbReference type="GO" id="GO:0008081">
    <property type="term" value="F:phosphoric diester hydrolase activity"/>
    <property type="evidence" value="ECO:0007669"/>
    <property type="project" value="UniProtKB-UniRule"/>
</dbReference>
<name>A0A6N4DL36_9GAMM</name>
<dbReference type="Gene3D" id="1.20.120.330">
    <property type="entry name" value="Nucleotidyltransferases domain 2"/>
    <property type="match status" value="1"/>
</dbReference>
<dbReference type="AlphaFoldDB" id="A0A6N4DL36"/>
<dbReference type="InterPro" id="IPR002934">
    <property type="entry name" value="Polymerase_NTP_transf_dom"/>
</dbReference>
<dbReference type="PANTHER" id="PTHR47320">
    <property type="entry name" value="BIFUNCTIONAL URIDYLYLTRANSFERASE/URIDYLYL-REMOVING ENZYME"/>
    <property type="match status" value="1"/>
</dbReference>
<evidence type="ECO:0000256" key="7">
    <source>
        <dbReference type="ARBA" id="ARBA00047968"/>
    </source>
</evidence>
<feature type="domain" description="ACT" evidence="9">
    <location>
        <begin position="699"/>
        <end position="782"/>
    </location>
</feature>
<gene>
    <name evidence="8 11" type="primary">glnD</name>
    <name evidence="11" type="ORF">C3L24_10660</name>
</gene>
<dbReference type="PIRSF" id="PIRSF006288">
    <property type="entry name" value="PII_uridyltransf"/>
    <property type="match status" value="1"/>
</dbReference>
<feature type="domain" description="HD" evidence="10">
    <location>
        <begin position="457"/>
        <end position="579"/>
    </location>
</feature>
<dbReference type="PANTHER" id="PTHR47320:SF1">
    <property type="entry name" value="BIFUNCTIONAL URIDYLYLTRANSFERASE_URIDYLYL-REMOVING ENZYME"/>
    <property type="match status" value="1"/>
</dbReference>
<dbReference type="EC" id="3.1.4.-" evidence="8"/>
<dbReference type="EC" id="2.7.7.59" evidence="8"/>
<comment type="similarity">
    <text evidence="8">Belongs to the GlnD family.</text>
</comment>
<dbReference type="GO" id="GO:0008773">
    <property type="term" value="F:[protein-PII] uridylyltransferase activity"/>
    <property type="evidence" value="ECO:0007669"/>
    <property type="project" value="UniProtKB-UniRule"/>
</dbReference>
<dbReference type="CDD" id="cd04899">
    <property type="entry name" value="ACT_ACR-UUR-like_2"/>
    <property type="match status" value="1"/>
</dbReference>
<dbReference type="InterPro" id="IPR003607">
    <property type="entry name" value="HD/PDEase_dom"/>
</dbReference>
<evidence type="ECO:0000313" key="12">
    <source>
        <dbReference type="Proteomes" id="UP000250928"/>
    </source>
</evidence>
<reference evidence="11 12" key="1">
    <citation type="submission" date="2018-01" db="EMBL/GenBank/DDBJ databases">
        <title>Novel co-symbiosis in the lucinid bivalve Phacoides pectinatus.</title>
        <authorList>
            <person name="Lim S.J."/>
            <person name="Davis B.G."/>
            <person name="Gill D.E."/>
            <person name="Engel A.S."/>
            <person name="Anderson L.C."/>
            <person name="Campbell B.J."/>
        </authorList>
    </citation>
    <scope>NUCLEOTIDE SEQUENCE [LARGE SCALE GENOMIC DNA]</scope>
    <source>
        <strain evidence="11">N3_P5</strain>
    </source>
</reference>
<evidence type="ECO:0000256" key="6">
    <source>
        <dbReference type="ARBA" id="ARBA00023268"/>
    </source>
</evidence>
<dbReference type="Pfam" id="PF01909">
    <property type="entry name" value="NTP_transf_2"/>
    <property type="match status" value="1"/>
</dbReference>
<dbReference type="Proteomes" id="UP000250928">
    <property type="component" value="Unassembled WGS sequence"/>
</dbReference>
<evidence type="ECO:0000313" key="11">
    <source>
        <dbReference type="EMBL" id="PUD99613.1"/>
    </source>
</evidence>
<evidence type="ECO:0000256" key="2">
    <source>
        <dbReference type="ARBA" id="ARBA00022695"/>
    </source>
</evidence>
<comment type="domain">
    <text evidence="8">Has four distinct domains: an N-terminal nucleotidyltransferase (NT) domain responsible for UTase activity, a central HD domain that encodes UR activity, and two C-terminal ACT domains that seem to have a role in glutamine sensing.</text>
</comment>
<dbReference type="SMART" id="SM00471">
    <property type="entry name" value="HDc"/>
    <property type="match status" value="1"/>
</dbReference>
<evidence type="ECO:0000256" key="4">
    <source>
        <dbReference type="ARBA" id="ARBA00022801"/>
    </source>
</evidence>
<evidence type="ECO:0000256" key="5">
    <source>
        <dbReference type="ARBA" id="ARBA00022842"/>
    </source>
</evidence>
<comment type="catalytic activity">
    <reaction evidence="8">
        <text>[protein-PII]-L-tyrosine + UTP = [protein-PII]-uridylyl-L-tyrosine + diphosphate</text>
        <dbReference type="Rhea" id="RHEA:13673"/>
        <dbReference type="Rhea" id="RHEA-COMP:12147"/>
        <dbReference type="Rhea" id="RHEA-COMP:12148"/>
        <dbReference type="ChEBI" id="CHEBI:33019"/>
        <dbReference type="ChEBI" id="CHEBI:46398"/>
        <dbReference type="ChEBI" id="CHEBI:46858"/>
        <dbReference type="ChEBI" id="CHEBI:90602"/>
        <dbReference type="EC" id="2.7.7.59"/>
    </reaction>
</comment>
<accession>A0A6N4DL36</accession>
<keyword evidence="6 8" id="KW-0511">Multifunctional enzyme</keyword>
<evidence type="ECO:0000256" key="1">
    <source>
        <dbReference type="ARBA" id="ARBA00022679"/>
    </source>
</evidence>
<keyword evidence="5 8" id="KW-0460">Magnesium</keyword>
<proteinExistence type="inferred from homology"/>
<comment type="cofactor">
    <cofactor evidence="8">
        <name>Mg(2+)</name>
        <dbReference type="ChEBI" id="CHEBI:18420"/>
    </cofactor>
</comment>
<comment type="function">
    <text evidence="8">Modifies, by uridylylation and deuridylylation, the PII regulatory proteins (GlnB and homologs), in response to the nitrogen status of the cell that GlnD senses through the glutamine level. Under low glutamine levels, catalyzes the conversion of the PII proteins and UTP to PII-UMP and PPi, while under higher glutamine levels, GlnD hydrolyzes PII-UMP to PII and UMP (deuridylylation). Thus, controls uridylylation state and activity of the PII proteins, and plays an important role in the regulation of nitrogen metabolism.</text>
</comment>
<protein>
    <recommendedName>
        <fullName evidence="8">Bifunctional uridylyltransferase/uridylyl-removing enzyme</fullName>
        <shortName evidence="8">UTase/UR</shortName>
    </recommendedName>
    <alternativeName>
        <fullName evidence="8">Bifunctional [protein-PII] modification enzyme</fullName>
    </alternativeName>
    <alternativeName>
        <fullName evidence="8">Bifunctional nitrogen sensor protein</fullName>
    </alternativeName>
    <domain>
        <recommendedName>
            <fullName evidence="8">[Protein-PII] uridylyltransferase</fullName>
            <shortName evidence="8">PII uridylyltransferase</shortName>
            <shortName evidence="8">UTase</shortName>
            <ecNumber evidence="8">2.7.7.59</ecNumber>
        </recommendedName>
    </domain>
    <domain>
        <recommendedName>
            <fullName evidence="8">[Protein-PII]-UMP uridylyl-removing enzyme</fullName>
            <shortName evidence="8">UR</shortName>
            <ecNumber evidence="8">3.1.4.-</ecNumber>
        </recommendedName>
    </domain>
</protein>
<keyword evidence="3" id="KW-0677">Repeat</keyword>
<feature type="domain" description="ACT" evidence="9">
    <location>
        <begin position="808"/>
        <end position="889"/>
    </location>
</feature>
<keyword evidence="4 8" id="KW-0378">Hydrolase</keyword>
<feature type="region of interest" description="Uridylyltransferase" evidence="8">
    <location>
        <begin position="1"/>
        <end position="338"/>
    </location>
</feature>
<organism evidence="11 12">
    <name type="scientific">Candidatus Sedimenticola endophacoides</name>
    <dbReference type="NCBI Taxonomy" id="2548426"/>
    <lineage>
        <taxon>Bacteria</taxon>
        <taxon>Pseudomonadati</taxon>
        <taxon>Pseudomonadota</taxon>
        <taxon>Gammaproteobacteria</taxon>
        <taxon>Chromatiales</taxon>
        <taxon>Sedimenticolaceae</taxon>
        <taxon>Sedimenticola</taxon>
    </lineage>
</organism>
<comment type="catalytic activity">
    <reaction evidence="8">
        <text>[protein-PII]-uridylyl-L-tyrosine + H2O = [protein-PII]-L-tyrosine + UMP + H(+)</text>
        <dbReference type="Rhea" id="RHEA:48600"/>
        <dbReference type="Rhea" id="RHEA-COMP:12147"/>
        <dbReference type="Rhea" id="RHEA-COMP:12148"/>
        <dbReference type="ChEBI" id="CHEBI:15377"/>
        <dbReference type="ChEBI" id="CHEBI:15378"/>
        <dbReference type="ChEBI" id="CHEBI:46858"/>
        <dbReference type="ChEBI" id="CHEBI:57865"/>
        <dbReference type="ChEBI" id="CHEBI:90602"/>
    </reaction>
</comment>
<dbReference type="PROSITE" id="PS51671">
    <property type="entry name" value="ACT"/>
    <property type="match status" value="2"/>
</dbReference>
<dbReference type="SUPFAM" id="SSF55021">
    <property type="entry name" value="ACT-like"/>
    <property type="match status" value="2"/>
</dbReference>
<dbReference type="SUPFAM" id="SSF109604">
    <property type="entry name" value="HD-domain/PDEase-like"/>
    <property type="match status" value="1"/>
</dbReference>
<dbReference type="InterPro" id="IPR002912">
    <property type="entry name" value="ACT_dom"/>
</dbReference>
<dbReference type="Gene3D" id="1.10.3210.10">
    <property type="entry name" value="Hypothetical protein af1432"/>
    <property type="match status" value="1"/>
</dbReference>
<dbReference type="Pfam" id="PF08335">
    <property type="entry name" value="GlnD_UR_UTase"/>
    <property type="match status" value="1"/>
</dbReference>
<dbReference type="InterPro" id="IPR006674">
    <property type="entry name" value="HD_domain"/>
</dbReference>
<evidence type="ECO:0000256" key="8">
    <source>
        <dbReference type="HAMAP-Rule" id="MF_00277"/>
    </source>
</evidence>
<dbReference type="InterPro" id="IPR010043">
    <property type="entry name" value="UTase/UR"/>
</dbReference>
<dbReference type="CDD" id="cd00077">
    <property type="entry name" value="HDc"/>
    <property type="match status" value="1"/>
</dbReference>
<dbReference type="GO" id="GO:0008893">
    <property type="term" value="F:guanosine-3',5'-bis(diphosphate) 3'-diphosphatase activity"/>
    <property type="evidence" value="ECO:0007669"/>
    <property type="project" value="UniProtKB-EC"/>
</dbReference>
<evidence type="ECO:0000259" key="9">
    <source>
        <dbReference type="PROSITE" id="PS51671"/>
    </source>
</evidence>
<keyword evidence="2 8" id="KW-0548">Nucleotidyltransferase</keyword>
<comment type="catalytic activity">
    <reaction evidence="7">
        <text>guanosine 3',5'-bis(diphosphate) + H2O = GDP + diphosphate + H(+)</text>
        <dbReference type="Rhea" id="RHEA:14253"/>
        <dbReference type="ChEBI" id="CHEBI:15377"/>
        <dbReference type="ChEBI" id="CHEBI:15378"/>
        <dbReference type="ChEBI" id="CHEBI:33019"/>
        <dbReference type="ChEBI" id="CHEBI:58189"/>
        <dbReference type="ChEBI" id="CHEBI:77828"/>
        <dbReference type="EC" id="3.1.7.2"/>
    </reaction>
</comment>
<evidence type="ECO:0000256" key="3">
    <source>
        <dbReference type="ARBA" id="ARBA00022737"/>
    </source>
</evidence>
<dbReference type="SUPFAM" id="SSF81593">
    <property type="entry name" value="Nucleotidyltransferase substrate binding subunit/domain"/>
    <property type="match status" value="1"/>
</dbReference>
<dbReference type="InterPro" id="IPR043519">
    <property type="entry name" value="NT_sf"/>
</dbReference>
<comment type="caution">
    <text evidence="11">The sequence shown here is derived from an EMBL/GenBank/DDBJ whole genome shotgun (WGS) entry which is preliminary data.</text>
</comment>
<dbReference type="SUPFAM" id="SSF81301">
    <property type="entry name" value="Nucleotidyltransferase"/>
    <property type="match status" value="1"/>
</dbReference>
<dbReference type="InterPro" id="IPR013546">
    <property type="entry name" value="PII_UdlTrfase/GS_AdlTrfase"/>
</dbReference>
<dbReference type="CDD" id="cd05401">
    <property type="entry name" value="NT_GlnE_GlnD_like"/>
    <property type="match status" value="1"/>
</dbReference>
<dbReference type="GO" id="GO:0006808">
    <property type="term" value="P:regulation of nitrogen utilization"/>
    <property type="evidence" value="ECO:0007669"/>
    <property type="project" value="UniProtKB-UniRule"/>
</dbReference>
<dbReference type="PROSITE" id="PS51831">
    <property type="entry name" value="HD"/>
    <property type="match status" value="1"/>
</dbReference>
<dbReference type="HAMAP" id="MF_00277">
    <property type="entry name" value="PII_uridylyl_transf"/>
    <property type="match status" value="1"/>
</dbReference>
<dbReference type="NCBIfam" id="TIGR01693">
    <property type="entry name" value="UTase_glnD"/>
    <property type="match status" value="1"/>
</dbReference>
<sequence length="889" mass="102189">MLDKLLDREAFRQALSSGEPPLPLFRDALGQGAEALRLLFEQGEPVTDLVRLRANLIDFLLIEAWERTLPYQADAALIAVGGYGRGELHPRSDIDLLILLGDQAPDTLDERLAELLTFFWDIGLEVGHSVRTLEQCVESAGGDVTIATNLIESRLLSGPRELYTRLKQATAPGRIWPSDRFFEAKWSEQRERYAKYEGTISNLEPNVKESPGGLRDIQMIGWVVKRHFGAETLHELVAHEFLTPDEYRQLMESQEFLWRVRFALHLLTGRHEDRILFDYQLALAEQFGHTDDENGLGVEKFMQEYYRTAIRLNRLNEMLLQLFQEVILLKCHLDPPKAINRRFQSRSGFLEVIHDRVFINTPLALLELFLIMEQHPELQGVRANTIRLVRQYRHLIDDRFRADLGARSLFMEILRQPDGITHELRRMNRYGILARYIPAFNNIVGRMQYDLFHAFTVDEHTLLIIRALRRFAIEKHRAESPMCNDIMERLPKQELIYLAALFHDIAKGRGGDHSILGAADALTFCRLHNLSEYDSQLVSWLVEKHLLMSITAQRMDTSDPRVIYEFAREIGSPIRLDYLYLLTVADVRSTDPKKWNSWKSALLRDLYLAAKQALLRGLQNPLERDEVIQNKQAGARHLLRADGYDPALANEHWLTLSMDYFLQNTWEEIAWQTKMVLNTEEGGLPLVLVRKSNTRGGSEVFIYIRDRDNLFALTTGLLDQLGLNIVDARIDTTHTGFTLNSYLVLEEDGEPISDIGRVDEVRETIREALLTSDFTDLSVSRRVPRRLKHFSIPTRVDFVQDFGNQRTIMKLLADDRPGLLCQVGQAFTACGIRLTNAKIATIGAEARDIFFITDRQDRPLKDPAQFDCIEEQIKRRLDAEQPSRGGTGR</sequence>